<evidence type="ECO:0000313" key="2">
    <source>
        <dbReference type="Proteomes" id="UP000289411"/>
    </source>
</evidence>
<comment type="caution">
    <text evidence="1">The sequence shown here is derived from an EMBL/GenBank/DDBJ whole genome shotgun (WGS) entry which is preliminary data.</text>
</comment>
<reference evidence="1 2" key="1">
    <citation type="submission" date="2018-09" db="EMBL/GenBank/DDBJ databases">
        <authorList>
            <person name="Grouzdev D.S."/>
            <person name="Krutkina M.S."/>
        </authorList>
    </citation>
    <scope>NUCLEOTIDE SEQUENCE [LARGE SCALE GENOMIC DNA]</scope>
    <source>
        <strain evidence="1 2">RmlP001</strain>
    </source>
</reference>
<dbReference type="OrthoDB" id="9816424at2"/>
<protein>
    <recommendedName>
        <fullName evidence="3">Sulfotransferase family protein</fullName>
    </recommendedName>
</protein>
<dbReference type="PIRSF" id="PIRSF029407">
    <property type="entry name" value="UCP029407"/>
    <property type="match status" value="1"/>
</dbReference>
<evidence type="ECO:0008006" key="3">
    <source>
        <dbReference type="Google" id="ProtNLM"/>
    </source>
</evidence>
<gene>
    <name evidence="1" type="ORF">D3272_22125</name>
</gene>
<dbReference type="InterPro" id="IPR027417">
    <property type="entry name" value="P-loop_NTPase"/>
</dbReference>
<dbReference type="AlphaFoldDB" id="A0A4Q2R8V3"/>
<dbReference type="Gene3D" id="3.40.50.300">
    <property type="entry name" value="P-loop containing nucleotide triphosphate hydrolases"/>
    <property type="match status" value="1"/>
</dbReference>
<organism evidence="1 2">
    <name type="scientific">Lichenibacterium ramalinae</name>
    <dbReference type="NCBI Taxonomy" id="2316527"/>
    <lineage>
        <taxon>Bacteria</taxon>
        <taxon>Pseudomonadati</taxon>
        <taxon>Pseudomonadota</taxon>
        <taxon>Alphaproteobacteria</taxon>
        <taxon>Hyphomicrobiales</taxon>
        <taxon>Lichenihabitantaceae</taxon>
        <taxon>Lichenibacterium</taxon>
    </lineage>
</organism>
<keyword evidence="2" id="KW-1185">Reference proteome</keyword>
<dbReference type="InterPro" id="IPR014556">
    <property type="entry name" value="UCP029407"/>
</dbReference>
<sequence>MLITGMHRNGTSALARTLSLLGAALPTDLVPANEGNPHGHWEPRGMVDLNDRMLADAGSDLYGVGDIAPDWFASPAAAAFTAEAVRLVGRSFGDEPLIVLKDPRTALLAPVWNRALAEAGYRVVHVLPLRHPADVALSLRRRHLKTIPYDAWVQPRGEAVWLRYTLAAVRGSRGHPRVFLRYSDLLADWRGEVGRVARDLGIAFPGLGTEKEGAVDAFLHGNAQAEDHHPAVDPDVRNLRGLDLAALASVCHAELCRVGDDNARVDAIHAEFSERIGGAGDLVATLENLYPLVWRFYEESTARREQLDLSLDAEARLREGQQRTWQALTQANNDRSSLQLALGSRDRQVVSLQGEVTHLERLVAEGEARFGALEDRLAAARTDLARLEHHHAAETGRMQRVLEDGEARVAAIHASTSWRVTAPLRALSRRVRGRA</sequence>
<name>A0A4Q2R8V3_9HYPH</name>
<dbReference type="EMBL" id="QYBC01000022">
    <property type="protein sequence ID" value="RYB02181.1"/>
    <property type="molecule type" value="Genomic_DNA"/>
</dbReference>
<reference evidence="1 2" key="2">
    <citation type="submission" date="2019-02" db="EMBL/GenBank/DDBJ databases">
        <title>'Lichenibacterium ramalinii' gen. nov. sp. nov., 'Lichenibacterium minor' gen. nov. sp. nov.</title>
        <authorList>
            <person name="Pankratov T."/>
        </authorList>
    </citation>
    <scope>NUCLEOTIDE SEQUENCE [LARGE SCALE GENOMIC DNA]</scope>
    <source>
        <strain evidence="1 2">RmlP001</strain>
    </source>
</reference>
<dbReference type="RefSeq" id="WP_129221392.1">
    <property type="nucleotide sequence ID" value="NZ_QYBC01000022.1"/>
</dbReference>
<evidence type="ECO:0000313" key="1">
    <source>
        <dbReference type="EMBL" id="RYB02181.1"/>
    </source>
</evidence>
<accession>A0A4Q2R8V3</accession>
<dbReference type="SUPFAM" id="SSF52540">
    <property type="entry name" value="P-loop containing nucleoside triphosphate hydrolases"/>
    <property type="match status" value="1"/>
</dbReference>
<proteinExistence type="predicted"/>
<dbReference type="Proteomes" id="UP000289411">
    <property type="component" value="Unassembled WGS sequence"/>
</dbReference>